<name>A0ABP1F9B7_9FLAO</name>
<accession>A0ABP1F9B7</accession>
<protein>
    <submittedName>
        <fullName evidence="4">TonB-dependent receptor-like protein</fullName>
    </submittedName>
</protein>
<proteinExistence type="predicted"/>
<sequence>MLLMFSLSVSAQNIVKGIVINSDSEKPLQGVSVSVKDADIVQTTSGDGSFTLQNVPEGRQLVVISLKGYETQNFPVELSGKTVDLGMIMMYEDISEDQDLSTITITDDELSGDTSAADNISGLLQASRDTYLNFAAFEWSGSFYRVRGLDSDNGKVLMNGIEMNKLYNGRPQWSNWGGLNDVMRNQEFSNGLAPSNYTFGGALGSTNISTRASEYRKGGRVSYASSNRSYNHRLMATYASGLLKNGWAIAASGSKRYADEGYTDGTLYNAHSIFFSIEKQLGDNHSLNFTAINAQNRRGKSSSNTEEVFNLKGRKYNSYWGYQGDEIRNSRIKRVEEPIIMLSHYWDISENTSLNTNVGYQFGETGNSRIDFGGHKLGGIDSNTGNPYVLDLGGSNPSADYYQKLPSYAIRQGNPLVYEVQQNFVNDGQINWSDLYRANTRSANEGFSSYVLYEDRNDDTQFNVNTILNTQLNDNITLNAKAQYSKFSSENFAYMLDLLGGEKFLDIDGFAEFDNERQNDLQNPYRSVKVGDRFRYNYKLNSEVLNGFVQAQFKYNKVDFYVAADVNKTTHQREGLYQNGAFANNSLGLSDKIDFTNFSGKAGFTYKISGRHLLDFNGGYITKAPLLRNVFYNARETNNIVEDLKVEKVITADASYIVRTPFITSKLTGYYTKIQDATDVSFYFAQGLRLEALFQETMTGVDKQHFGAEFAFEAKVTPTIKLKGAANYGQYTYTNNPNVTLSTDVSKSLEFQSSGFSPINGTRNYGEANLKNYKVAAGPQTTYSVGFEYRDPDYWWVGATINFFDNVYVDAAPILRTASFTQDPNGITFGDYDPAVARRLLQQEKFDNYNTVNLIGGKSWKVGDNKYISIFASVTNLFDTEYRTGGFEASRNANYRSLRDDSALDTPVFGNRYWYARGATYFLNVNYRF</sequence>
<keyword evidence="2" id="KW-0472">Membrane</keyword>
<gene>
    <name evidence="4" type="ORF">T190115A13A_20263</name>
</gene>
<organism evidence="4 5">
    <name type="scientific">Tenacibaculum vairaonense</name>
    <dbReference type="NCBI Taxonomy" id="3137860"/>
    <lineage>
        <taxon>Bacteria</taxon>
        <taxon>Pseudomonadati</taxon>
        <taxon>Bacteroidota</taxon>
        <taxon>Flavobacteriia</taxon>
        <taxon>Flavobacteriales</taxon>
        <taxon>Flavobacteriaceae</taxon>
        <taxon>Tenacibaculum</taxon>
    </lineage>
</organism>
<dbReference type="InterPro" id="IPR036942">
    <property type="entry name" value="Beta-barrel_TonB_sf"/>
</dbReference>
<dbReference type="Gene3D" id="2.40.170.20">
    <property type="entry name" value="TonB-dependent receptor, beta-barrel domain"/>
    <property type="match status" value="2"/>
</dbReference>
<evidence type="ECO:0000313" key="5">
    <source>
        <dbReference type="Proteomes" id="UP001497602"/>
    </source>
</evidence>
<evidence type="ECO:0000256" key="3">
    <source>
        <dbReference type="ARBA" id="ARBA00023237"/>
    </source>
</evidence>
<evidence type="ECO:0000313" key="4">
    <source>
        <dbReference type="EMBL" id="CAL2106983.1"/>
    </source>
</evidence>
<dbReference type="Proteomes" id="UP001497602">
    <property type="component" value="Unassembled WGS sequence"/>
</dbReference>
<dbReference type="Pfam" id="PF13715">
    <property type="entry name" value="CarbopepD_reg_2"/>
    <property type="match status" value="1"/>
</dbReference>
<comment type="subcellular location">
    <subcellularLocation>
        <location evidence="1">Cell outer membrane</location>
    </subcellularLocation>
</comment>
<evidence type="ECO:0000256" key="2">
    <source>
        <dbReference type="ARBA" id="ARBA00023136"/>
    </source>
</evidence>
<dbReference type="InterPro" id="IPR008969">
    <property type="entry name" value="CarboxyPept-like_regulatory"/>
</dbReference>
<keyword evidence="5" id="KW-1185">Reference proteome</keyword>
<dbReference type="SUPFAM" id="SSF56935">
    <property type="entry name" value="Porins"/>
    <property type="match status" value="1"/>
</dbReference>
<keyword evidence="3" id="KW-0998">Cell outer membrane</keyword>
<evidence type="ECO:0000256" key="1">
    <source>
        <dbReference type="ARBA" id="ARBA00004442"/>
    </source>
</evidence>
<reference evidence="4 5" key="1">
    <citation type="submission" date="2024-05" db="EMBL/GenBank/DDBJ databases">
        <authorList>
            <person name="Duchaud E."/>
        </authorList>
    </citation>
    <scope>NUCLEOTIDE SEQUENCE [LARGE SCALE GENOMIC DNA]</scope>
    <source>
        <strain evidence="4">Ena-SAMPLE-TAB-13-05-2024-13:56:06:370-140305</strain>
    </source>
</reference>
<dbReference type="Gene3D" id="2.60.40.1120">
    <property type="entry name" value="Carboxypeptidase-like, regulatory domain"/>
    <property type="match status" value="1"/>
</dbReference>
<dbReference type="EMBL" id="CAXJRC010000022">
    <property type="protein sequence ID" value="CAL2106983.1"/>
    <property type="molecule type" value="Genomic_DNA"/>
</dbReference>
<dbReference type="SUPFAM" id="SSF49464">
    <property type="entry name" value="Carboxypeptidase regulatory domain-like"/>
    <property type="match status" value="1"/>
</dbReference>
<comment type="caution">
    <text evidence="4">The sequence shown here is derived from an EMBL/GenBank/DDBJ whole genome shotgun (WGS) entry which is preliminary data.</text>
</comment>